<protein>
    <submittedName>
        <fullName evidence="4">N-acetylmuramoyl-L-alanine amidase</fullName>
    </submittedName>
</protein>
<dbReference type="RefSeq" id="WP_010488169.1">
    <property type="nucleotide sequence ID" value="NZ_AZCT01000001.1"/>
</dbReference>
<accession>A0A0R1EVX5</accession>
<dbReference type="eggNOG" id="COG0860">
    <property type="taxonomic scope" value="Bacteria"/>
</dbReference>
<dbReference type="InterPro" id="IPR050695">
    <property type="entry name" value="N-acetylmuramoyl_amidase_3"/>
</dbReference>
<dbReference type="AlphaFoldDB" id="A0A0R1EVX5"/>
<evidence type="ECO:0000256" key="1">
    <source>
        <dbReference type="ARBA" id="ARBA00022801"/>
    </source>
</evidence>
<dbReference type="PROSITE" id="PS51781">
    <property type="entry name" value="SH3B"/>
    <property type="match status" value="3"/>
</dbReference>
<dbReference type="InterPro" id="IPR003646">
    <property type="entry name" value="SH3-like_bac-type"/>
</dbReference>
<dbReference type="PANTHER" id="PTHR30404:SF7">
    <property type="entry name" value="CELL WALL AMIDASE LYTH-RELATED"/>
    <property type="match status" value="1"/>
</dbReference>
<evidence type="ECO:0000313" key="4">
    <source>
        <dbReference type="EMBL" id="KRK13640.1"/>
    </source>
</evidence>
<dbReference type="GO" id="GO:0071555">
    <property type="term" value="P:cell wall organization"/>
    <property type="evidence" value="ECO:0007669"/>
    <property type="project" value="UniProtKB-KW"/>
</dbReference>
<dbReference type="eggNOG" id="COG3807">
    <property type="taxonomic scope" value="Bacteria"/>
</dbReference>
<proteinExistence type="predicted"/>
<dbReference type="GO" id="GO:0030288">
    <property type="term" value="C:outer membrane-bounded periplasmic space"/>
    <property type="evidence" value="ECO:0007669"/>
    <property type="project" value="TreeGrafter"/>
</dbReference>
<evidence type="ECO:0000259" key="3">
    <source>
        <dbReference type="PROSITE" id="PS51781"/>
    </source>
</evidence>
<feature type="domain" description="SH3b" evidence="3">
    <location>
        <begin position="31"/>
        <end position="95"/>
    </location>
</feature>
<dbReference type="CDD" id="cd02696">
    <property type="entry name" value="MurNAc-LAA"/>
    <property type="match status" value="1"/>
</dbReference>
<dbReference type="EMBL" id="AZCT01000001">
    <property type="protein sequence ID" value="KRK13640.1"/>
    <property type="molecule type" value="Genomic_DNA"/>
</dbReference>
<feature type="domain" description="SH3b" evidence="3">
    <location>
        <begin position="102"/>
        <end position="163"/>
    </location>
</feature>
<dbReference type="Proteomes" id="UP000051984">
    <property type="component" value="Unassembled WGS sequence"/>
</dbReference>
<organism evidence="4 5">
    <name type="scientific">Lacticaseibacillus zeae DSM 20178 = KCTC 3804</name>
    <dbReference type="NCBI Taxonomy" id="1423816"/>
    <lineage>
        <taxon>Bacteria</taxon>
        <taxon>Bacillati</taxon>
        <taxon>Bacillota</taxon>
        <taxon>Bacilli</taxon>
        <taxon>Lactobacillales</taxon>
        <taxon>Lactobacillaceae</taxon>
        <taxon>Lacticaseibacillus</taxon>
    </lineage>
</organism>
<dbReference type="InterPro" id="IPR002508">
    <property type="entry name" value="MurNAc-LAA_cat"/>
</dbReference>
<dbReference type="PANTHER" id="PTHR30404">
    <property type="entry name" value="N-ACETYLMURAMOYL-L-ALANINE AMIDASE"/>
    <property type="match status" value="1"/>
</dbReference>
<dbReference type="GO" id="GO:0009253">
    <property type="term" value="P:peptidoglycan catabolic process"/>
    <property type="evidence" value="ECO:0007669"/>
    <property type="project" value="InterPro"/>
</dbReference>
<comment type="caution">
    <text evidence="4">The sequence shown here is derived from an EMBL/GenBank/DDBJ whole genome shotgun (WGS) entry which is preliminary data.</text>
</comment>
<feature type="domain" description="SH3b" evidence="3">
    <location>
        <begin position="182"/>
        <end position="245"/>
    </location>
</feature>
<dbReference type="InterPro" id="IPR017293">
    <property type="entry name" value="N-acetylmuramoyl-L-ala_amidase"/>
</dbReference>
<dbReference type="SMART" id="SM00287">
    <property type="entry name" value="SH3b"/>
    <property type="match status" value="3"/>
</dbReference>
<dbReference type="SMART" id="SM00646">
    <property type="entry name" value="Ami_3"/>
    <property type="match status" value="1"/>
</dbReference>
<dbReference type="PIRSF" id="PIRSF037846">
    <property type="entry name" value="Autolysin_YrvJ_prd"/>
    <property type="match status" value="1"/>
</dbReference>
<keyword evidence="2" id="KW-0961">Cell wall biogenesis/degradation</keyword>
<dbReference type="Pfam" id="PF08239">
    <property type="entry name" value="SH3_3"/>
    <property type="match status" value="3"/>
</dbReference>
<keyword evidence="1" id="KW-0378">Hydrolase</keyword>
<dbReference type="GO" id="GO:0008745">
    <property type="term" value="F:N-acetylmuramoyl-L-alanine amidase activity"/>
    <property type="evidence" value="ECO:0007669"/>
    <property type="project" value="InterPro"/>
</dbReference>
<evidence type="ECO:0000313" key="5">
    <source>
        <dbReference type="Proteomes" id="UP000051984"/>
    </source>
</evidence>
<dbReference type="Gene3D" id="2.30.30.40">
    <property type="entry name" value="SH3 Domains"/>
    <property type="match status" value="3"/>
</dbReference>
<sequence>MKPIGQLKKWPLIILLAVLFGVGAATTSVMANTQYMTVKADTVNVRLGPGLAYGIMGQVKSGNQLTIIGAKNSWYQVRLAGNRIGWVASWLVDQSEAATTRAKVATVNQPVNVREYASQDAKQLGSLNAGVSVKVVYQEGNWTQIAYNNTAAWITSSSVQLTGQTTNLAQPAQANLTQTQSNPSLKVTTNTTTNLRNAAGINAPVVEKLDKGTELTVIKQQDDWYQVTAPDGKTGFVASWTVSAPNDGQTQKAATKLSEATIVLDPGHGGTDTGAIANDGSDYEKTYTLKTADLVANALRAAGANVIMTRTTDTFVDLAPRPTTANNAHADAFISFHFDSSPSKNSASGFTTYYYSSKKDLALAKSINGALTGLPLENRGVAFGNYEVLRDNKQPAILNEMGYINNDKDFKHIKDPTYQSKIATDIVNGLNAYFKAGNHQ</sequence>
<name>A0A0R1EVX5_LACZE</name>
<dbReference type="Gene3D" id="3.40.630.40">
    <property type="entry name" value="Zn-dependent exopeptidases"/>
    <property type="match status" value="1"/>
</dbReference>
<reference evidence="4 5" key="1">
    <citation type="journal article" date="2015" name="Genome Announc.">
        <title>Expanding the biotechnology potential of lactobacilli through comparative genomics of 213 strains and associated genera.</title>
        <authorList>
            <person name="Sun Z."/>
            <person name="Harris H.M."/>
            <person name="McCann A."/>
            <person name="Guo C."/>
            <person name="Argimon S."/>
            <person name="Zhang W."/>
            <person name="Yang X."/>
            <person name="Jeffery I.B."/>
            <person name="Cooney J.C."/>
            <person name="Kagawa T.F."/>
            <person name="Liu W."/>
            <person name="Song Y."/>
            <person name="Salvetti E."/>
            <person name="Wrobel A."/>
            <person name="Rasinkangas P."/>
            <person name="Parkhill J."/>
            <person name="Rea M.C."/>
            <person name="O'Sullivan O."/>
            <person name="Ritari J."/>
            <person name="Douillard F.P."/>
            <person name="Paul Ross R."/>
            <person name="Yang R."/>
            <person name="Briner A.E."/>
            <person name="Felis G.E."/>
            <person name="de Vos W.M."/>
            <person name="Barrangou R."/>
            <person name="Klaenhammer T.R."/>
            <person name="Caufield P.W."/>
            <person name="Cui Y."/>
            <person name="Zhang H."/>
            <person name="O'Toole P.W."/>
        </authorList>
    </citation>
    <scope>NUCLEOTIDE SEQUENCE [LARGE SCALE GENOMIC DNA]</scope>
    <source>
        <strain evidence="4 5">DSM 20178</strain>
    </source>
</reference>
<dbReference type="PATRIC" id="fig|1423816.3.peg.202"/>
<dbReference type="GeneID" id="45548677"/>
<dbReference type="SUPFAM" id="SSF53187">
    <property type="entry name" value="Zn-dependent exopeptidases"/>
    <property type="match status" value="1"/>
</dbReference>
<evidence type="ECO:0000256" key="2">
    <source>
        <dbReference type="ARBA" id="ARBA00023316"/>
    </source>
</evidence>
<dbReference type="Pfam" id="PF01520">
    <property type="entry name" value="Amidase_3"/>
    <property type="match status" value="1"/>
</dbReference>
<gene>
    <name evidence="4" type="ORF">FD51_GL000198</name>
</gene>